<keyword evidence="2" id="KW-0997">Cell inner membrane</keyword>
<dbReference type="eggNOG" id="COG0744">
    <property type="taxonomic scope" value="Bacteria"/>
</dbReference>
<comment type="caution">
    <text evidence="12">The sequence shown here is derived from an EMBL/GenBank/DDBJ whole genome shotgun (WGS) entry which is preliminary data.</text>
</comment>
<dbReference type="InterPro" id="IPR011812">
    <property type="entry name" value="Pep_trsgly"/>
</dbReference>
<keyword evidence="1" id="KW-1003">Cell membrane</keyword>
<evidence type="ECO:0000256" key="5">
    <source>
        <dbReference type="ARBA" id="ARBA00022692"/>
    </source>
</evidence>
<dbReference type="GO" id="GO:0016020">
    <property type="term" value="C:membrane"/>
    <property type="evidence" value="ECO:0007669"/>
    <property type="project" value="InterPro"/>
</dbReference>
<evidence type="ECO:0000256" key="6">
    <source>
        <dbReference type="ARBA" id="ARBA00022960"/>
    </source>
</evidence>
<dbReference type="SUPFAM" id="SSF53955">
    <property type="entry name" value="Lysozyme-like"/>
    <property type="match status" value="1"/>
</dbReference>
<gene>
    <name evidence="12" type="ORF">LG45_04750</name>
</gene>
<dbReference type="OrthoDB" id="9766909at2"/>
<keyword evidence="9" id="KW-0472">Membrane</keyword>
<name>A0A095SWJ5_9FLAO</name>
<evidence type="ECO:0000256" key="10">
    <source>
        <dbReference type="ARBA" id="ARBA00023316"/>
    </source>
</evidence>
<accession>A0A095SWJ5</accession>
<dbReference type="PANTHER" id="PTHR30400">
    <property type="entry name" value="MONOFUNCTIONAL BIOSYNTHETIC PEPTIDOGLYCAN TRANSGLYCOSYLASE"/>
    <property type="match status" value="1"/>
</dbReference>
<evidence type="ECO:0000259" key="11">
    <source>
        <dbReference type="Pfam" id="PF00912"/>
    </source>
</evidence>
<evidence type="ECO:0000256" key="4">
    <source>
        <dbReference type="ARBA" id="ARBA00022679"/>
    </source>
</evidence>
<keyword evidence="8" id="KW-1133">Transmembrane helix</keyword>
<dbReference type="GO" id="GO:0016763">
    <property type="term" value="F:pentosyltransferase activity"/>
    <property type="evidence" value="ECO:0007669"/>
    <property type="project" value="InterPro"/>
</dbReference>
<evidence type="ECO:0000256" key="3">
    <source>
        <dbReference type="ARBA" id="ARBA00022676"/>
    </source>
</evidence>
<evidence type="ECO:0000256" key="7">
    <source>
        <dbReference type="ARBA" id="ARBA00022984"/>
    </source>
</evidence>
<dbReference type="RefSeq" id="WP_035124853.1">
    <property type="nucleotide sequence ID" value="NZ_JRHH01000002.1"/>
</dbReference>
<dbReference type="GO" id="GO:0071555">
    <property type="term" value="P:cell wall organization"/>
    <property type="evidence" value="ECO:0007669"/>
    <property type="project" value="UniProtKB-KW"/>
</dbReference>
<keyword evidence="3" id="KW-0328">Glycosyltransferase</keyword>
<evidence type="ECO:0000256" key="1">
    <source>
        <dbReference type="ARBA" id="ARBA00022475"/>
    </source>
</evidence>
<dbReference type="InterPro" id="IPR036950">
    <property type="entry name" value="PBP_transglycosylase"/>
</dbReference>
<keyword evidence="4 12" id="KW-0808">Transferase</keyword>
<evidence type="ECO:0000256" key="2">
    <source>
        <dbReference type="ARBA" id="ARBA00022519"/>
    </source>
</evidence>
<evidence type="ECO:0000313" key="13">
    <source>
        <dbReference type="Proteomes" id="UP000029554"/>
    </source>
</evidence>
<keyword evidence="5" id="KW-0812">Transmembrane</keyword>
<dbReference type="PANTHER" id="PTHR30400:SF0">
    <property type="entry name" value="BIOSYNTHETIC PEPTIDOGLYCAN TRANSGLYCOSYLASE"/>
    <property type="match status" value="1"/>
</dbReference>
<keyword evidence="6" id="KW-0133">Cell shape</keyword>
<sequence>MRTKKQKIFLYLKLLLLVLFLGVVALFAFRNSILENVISKVETKLDHDYQCDFSIEKAEFIGLSNLEFQKITLVPKDADTLVSIENLKTSVNFWQLFVGNIQLGKLEVNEGFIQLVKNKKGKNFDAFLKNNDEKKSDDKPSYARLAYRILSQTLNLVPTDMSVKGFEFRMDDMGNKVVFDFKQLALENKKLASLINVKSDDFSQDWSITGFADPRDRKADLKFFNTKNDTILIPYLDKKFNLKTSFKSIHFNLENLDMSSGELHIEGFASIDDFTVNHAKIAKKDVLIKKARFDYHFLLGERFIAIDSTSRAQINDIKCTPFISYTNDDDKIYALKLEIPKMKAQDFITSLPDGLFSHFKGMEAQGNFSYNLNFEYKKSKPNNIIFDSKLKPEGLKITRYGQADLNKLNSEFVYQAIENGVPQRPIVVGPANPYFTPLAEISPYLQKCVLTSEDPSFFNHRGFINEAFKQSIAKNIRTKKFARGASTISMQLVKNVFLTREKTLSRKLEEILLVYVLENNRISSKERMLEVYFNVIEWGPNVYGIGEAAGYYFQKRPIDLSLNECLFLATIIPKPKGFMSRFDAQHQLKSYAKQQNDFLTRLMLRRNIITPTDTIGLFPVALIGPATNLLKPKVEVMIDSTATDDFDF</sequence>
<evidence type="ECO:0000256" key="9">
    <source>
        <dbReference type="ARBA" id="ARBA00023136"/>
    </source>
</evidence>
<keyword evidence="7" id="KW-0573">Peptidoglycan synthesis</keyword>
<organism evidence="12 13">
    <name type="scientific">Flavobacterium aquatile LMG 4008 = ATCC 11947</name>
    <dbReference type="NCBI Taxonomy" id="1453498"/>
    <lineage>
        <taxon>Bacteria</taxon>
        <taxon>Pseudomonadati</taxon>
        <taxon>Bacteroidota</taxon>
        <taxon>Flavobacteriia</taxon>
        <taxon>Flavobacteriales</taxon>
        <taxon>Flavobacteriaceae</taxon>
        <taxon>Flavobacterium</taxon>
    </lineage>
</organism>
<dbReference type="STRING" id="1453498.LG45_04750"/>
<proteinExistence type="predicted"/>
<reference evidence="12 13" key="1">
    <citation type="submission" date="2014-09" db="EMBL/GenBank/DDBJ databases">
        <title>Whole Genome Shotgun of Flavobacterium aquatile LMG 4008.</title>
        <authorList>
            <person name="Gale A.N."/>
            <person name="Pipes S.E."/>
            <person name="Newman J.D."/>
        </authorList>
    </citation>
    <scope>NUCLEOTIDE SEQUENCE [LARGE SCALE GENOMIC DNA]</scope>
    <source>
        <strain evidence="12 13">LMG 4008</strain>
    </source>
</reference>
<dbReference type="Gene3D" id="1.10.3810.10">
    <property type="entry name" value="Biosynthetic peptidoglycan transglycosylase-like"/>
    <property type="match status" value="1"/>
</dbReference>
<dbReference type="AlphaFoldDB" id="A0A095SWJ5"/>
<dbReference type="GO" id="GO:0008360">
    <property type="term" value="P:regulation of cell shape"/>
    <property type="evidence" value="ECO:0007669"/>
    <property type="project" value="UniProtKB-KW"/>
</dbReference>
<dbReference type="InterPro" id="IPR001264">
    <property type="entry name" value="Glyco_trans_51"/>
</dbReference>
<dbReference type="EMBL" id="JRHH01000002">
    <property type="protein sequence ID" value="KGD68952.1"/>
    <property type="molecule type" value="Genomic_DNA"/>
</dbReference>
<dbReference type="GO" id="GO:0009274">
    <property type="term" value="C:peptidoglycan-based cell wall"/>
    <property type="evidence" value="ECO:0007669"/>
    <property type="project" value="InterPro"/>
</dbReference>
<feature type="domain" description="Glycosyl transferase family 51" evidence="11">
    <location>
        <begin position="435"/>
        <end position="595"/>
    </location>
</feature>
<evidence type="ECO:0000256" key="8">
    <source>
        <dbReference type="ARBA" id="ARBA00022989"/>
    </source>
</evidence>
<protein>
    <submittedName>
        <fullName evidence="12">Glycosyl transferase</fullName>
    </submittedName>
</protein>
<dbReference type="Pfam" id="PF00912">
    <property type="entry name" value="Transgly"/>
    <property type="match status" value="1"/>
</dbReference>
<keyword evidence="13" id="KW-1185">Reference proteome</keyword>
<dbReference type="InterPro" id="IPR023346">
    <property type="entry name" value="Lysozyme-like_dom_sf"/>
</dbReference>
<keyword evidence="10" id="KW-0961">Cell wall biogenesis/degradation</keyword>
<dbReference type="GO" id="GO:0009252">
    <property type="term" value="P:peptidoglycan biosynthetic process"/>
    <property type="evidence" value="ECO:0007669"/>
    <property type="project" value="UniProtKB-KW"/>
</dbReference>
<evidence type="ECO:0000313" key="12">
    <source>
        <dbReference type="EMBL" id="KGD68952.1"/>
    </source>
</evidence>
<dbReference type="Proteomes" id="UP000029554">
    <property type="component" value="Unassembled WGS sequence"/>
</dbReference>